<dbReference type="PROSITE" id="PS00218">
    <property type="entry name" value="AMINO_ACID_PERMEASE_1"/>
    <property type="match status" value="1"/>
</dbReference>
<accession>C9Y4U7</accession>
<dbReference type="Proteomes" id="UP000002069">
    <property type="component" value="Chromosome"/>
</dbReference>
<dbReference type="FunFam" id="1.20.1740.10:FF:000001">
    <property type="entry name" value="Amino acid permease"/>
    <property type="match status" value="1"/>
</dbReference>
<evidence type="ECO:0000256" key="3">
    <source>
        <dbReference type="ARBA" id="ARBA00022692"/>
    </source>
</evidence>
<feature type="transmembrane region" description="Helical" evidence="6">
    <location>
        <begin position="483"/>
        <end position="502"/>
    </location>
</feature>
<proteinExistence type="predicted"/>
<feature type="transmembrane region" description="Helical" evidence="6">
    <location>
        <begin position="294"/>
        <end position="313"/>
    </location>
</feature>
<organism evidence="8 9">
    <name type="scientific">Cronobacter turicensis (strain DSM 18703 / CCUG 55852 / LMG 23827 / z3032)</name>
    <dbReference type="NCBI Taxonomy" id="693216"/>
    <lineage>
        <taxon>Bacteria</taxon>
        <taxon>Pseudomonadati</taxon>
        <taxon>Pseudomonadota</taxon>
        <taxon>Gammaproteobacteria</taxon>
        <taxon>Enterobacterales</taxon>
        <taxon>Enterobacteriaceae</taxon>
        <taxon>Cronobacter</taxon>
    </lineage>
</organism>
<dbReference type="HOGENOM" id="CLU_007946_9_3_6"/>
<dbReference type="Gene3D" id="1.20.1740.10">
    <property type="entry name" value="Amino acid/polyamine transporter I"/>
    <property type="match status" value="1"/>
</dbReference>
<dbReference type="GO" id="GO:0055085">
    <property type="term" value="P:transmembrane transport"/>
    <property type="evidence" value="ECO:0007669"/>
    <property type="project" value="InterPro"/>
</dbReference>
<feature type="transmembrane region" description="Helical" evidence="6">
    <location>
        <begin position="325"/>
        <end position="353"/>
    </location>
</feature>
<reference evidence="9" key="2">
    <citation type="journal article" date="2011" name="J. Bacteriol.">
        <title>Complete genome sequence of Cronobacter turicensis LMG 23827, a food-borne pathogen causing deaths in neonates.</title>
        <authorList>
            <person name="Stephan R."/>
            <person name="Lehner A."/>
            <person name="Tischler P."/>
            <person name="Rattei T."/>
        </authorList>
    </citation>
    <scope>NUCLEOTIDE SEQUENCE [LARGE SCALE GENOMIC DNA]</scope>
    <source>
        <strain evidence="9">DSM 18703 / CCUG 55852 / LMG 23827 / z3032</strain>
    </source>
</reference>
<evidence type="ECO:0000259" key="7">
    <source>
        <dbReference type="Pfam" id="PF00324"/>
    </source>
</evidence>
<evidence type="ECO:0000313" key="8">
    <source>
        <dbReference type="EMBL" id="CBA27047.1"/>
    </source>
</evidence>
<dbReference type="InterPro" id="IPR004841">
    <property type="entry name" value="AA-permease/SLC12A_dom"/>
</dbReference>
<reference evidence="8 9" key="1">
    <citation type="journal article" date="2010" name="J. Bacteriol.">
        <title>Complete Genome Sequence of Cronobacter turicensis LMG 23827, a foodborne pathogen causing deaths in neonates.</title>
        <authorList>
            <person name="Stephan R."/>
            <person name="Lehner A."/>
            <person name="Tischler P."/>
            <person name="Rattei T."/>
        </authorList>
    </citation>
    <scope>NUCLEOTIDE SEQUENCE [LARGE SCALE GENOMIC DNA]</scope>
    <source>
        <strain evidence="9">DSM 18703 / CCUG 55852 / LMG 23827 / z3032</strain>
    </source>
</reference>
<dbReference type="PANTHER" id="PTHR43495">
    <property type="entry name" value="GABA PERMEASE"/>
    <property type="match status" value="1"/>
</dbReference>
<evidence type="ECO:0000256" key="1">
    <source>
        <dbReference type="ARBA" id="ARBA00004429"/>
    </source>
</evidence>
<gene>
    <name evidence="8" type="primary">yifK</name>
    <name evidence="8" type="ordered locus">Ctu_02320</name>
</gene>
<keyword evidence="5 6" id="KW-0472">Membrane</keyword>
<feature type="transmembrane region" description="Helical" evidence="6">
    <location>
        <begin position="212"/>
        <end position="231"/>
    </location>
</feature>
<feature type="transmembrane region" description="Helical" evidence="6">
    <location>
        <begin position="455"/>
        <end position="477"/>
    </location>
</feature>
<dbReference type="PANTHER" id="PTHR43495:SF7">
    <property type="entry name" value="TRANSPORT PROTEIN YIFK-RELATED"/>
    <property type="match status" value="1"/>
</dbReference>
<keyword evidence="9" id="KW-1185">Reference proteome</keyword>
<keyword evidence="2" id="KW-0813">Transport</keyword>
<evidence type="ECO:0000256" key="4">
    <source>
        <dbReference type="ARBA" id="ARBA00022989"/>
    </source>
</evidence>
<dbReference type="NCBIfam" id="NF008016">
    <property type="entry name" value="PRK10746.1"/>
    <property type="match status" value="1"/>
</dbReference>
<dbReference type="GO" id="GO:0006865">
    <property type="term" value="P:amino acid transport"/>
    <property type="evidence" value="ECO:0007669"/>
    <property type="project" value="InterPro"/>
</dbReference>
<feature type="transmembrane region" description="Helical" evidence="6">
    <location>
        <begin position="148"/>
        <end position="173"/>
    </location>
</feature>
<keyword evidence="3 6" id="KW-0812">Transmembrane</keyword>
<dbReference type="InterPro" id="IPR058069">
    <property type="entry name" value="ThrP"/>
</dbReference>
<evidence type="ECO:0000256" key="2">
    <source>
        <dbReference type="ARBA" id="ARBA00022448"/>
    </source>
</evidence>
<evidence type="ECO:0000256" key="6">
    <source>
        <dbReference type="SAM" id="Phobius"/>
    </source>
</evidence>
<feature type="transmembrane region" description="Helical" evidence="6">
    <location>
        <begin position="387"/>
        <end position="407"/>
    </location>
</feature>
<evidence type="ECO:0000313" key="9">
    <source>
        <dbReference type="Proteomes" id="UP000002069"/>
    </source>
</evidence>
<comment type="subcellular location">
    <subcellularLocation>
        <location evidence="1">Cell inner membrane</location>
        <topology evidence="1">Multi-pass membrane protein</topology>
    </subcellularLocation>
</comment>
<feature type="transmembrane region" description="Helical" evidence="6">
    <location>
        <begin position="179"/>
        <end position="200"/>
    </location>
</feature>
<dbReference type="AlphaFoldDB" id="C9Y4U7"/>
<dbReference type="PIRSF" id="PIRSF006060">
    <property type="entry name" value="AA_transporter"/>
    <property type="match status" value="1"/>
</dbReference>
<sequence>MFATHYLPFLSNCGTIRPPLAGTRQGYATHRGSRIHHHNNQVHLDARETQHRGSMAENKPELQRGLEARHIELIALGGTIGVGLFMGAASTLKWAGPSVLLAYIIAGLFVFFIMRSMGEMLFLEPVTGSFAVYAHRYMSPFFGYLTAWSYWFMWMAVGISEITAIGVYVQFWFPEMAQWIPALIAVGLVALANLAAVRLYGEIEFWFAMIKVTTIIVMIVVGLGVIFFGFGNGGHAIGFGNLTSHGGFFAGGWKGFLTALCIVVASYQGVELIGITAGEAKNPQVTLRSAVGKVLWRILIFYVGAIFVIVTIFPWDEIGSNGSPFVLTFAKIGITAAAGIINFVVLTAALSGCNSGMYSCGRMLYALANNRQLPAAMGKVSRNGVPVAGVAVSIVILLVGSCLNYIIPNPQRVFVYVYSASVLPGMVPWFVILISQLRFRQTHQAAIAAHPFRSVLFPWANYLTMAFLVCVLVGMGFNEDTRMSLIVGAIFLVLVSVIYKLFGFDRYGSTPKVDG</sequence>
<dbReference type="PATRIC" id="fig|693216.3.peg.221"/>
<name>C9Y4U7_CROTZ</name>
<dbReference type="EMBL" id="FN543093">
    <property type="protein sequence ID" value="CBA27047.1"/>
    <property type="molecule type" value="Genomic_DNA"/>
</dbReference>
<dbReference type="KEGG" id="ctu:CTU_02320"/>
<dbReference type="Pfam" id="PF00324">
    <property type="entry name" value="AA_permease"/>
    <property type="match status" value="1"/>
</dbReference>
<dbReference type="NCBIfam" id="NF047867">
    <property type="entry name" value="AA_transp_ThrP"/>
    <property type="match status" value="1"/>
</dbReference>
<evidence type="ECO:0000256" key="5">
    <source>
        <dbReference type="ARBA" id="ARBA00023136"/>
    </source>
</evidence>
<keyword evidence="4 6" id="KW-1133">Transmembrane helix</keyword>
<feature type="transmembrane region" description="Helical" evidence="6">
    <location>
        <begin position="94"/>
        <end position="114"/>
    </location>
</feature>
<dbReference type="InterPro" id="IPR004840">
    <property type="entry name" value="Amino_acid_permease_CS"/>
</dbReference>
<protein>
    <submittedName>
        <fullName evidence="8">Probable transport protein yifK</fullName>
    </submittedName>
</protein>
<feature type="transmembrane region" description="Helical" evidence="6">
    <location>
        <begin position="413"/>
        <end position="434"/>
    </location>
</feature>
<feature type="transmembrane region" description="Helical" evidence="6">
    <location>
        <begin position="251"/>
        <end position="273"/>
    </location>
</feature>
<dbReference type="GO" id="GO:0005886">
    <property type="term" value="C:plasma membrane"/>
    <property type="evidence" value="ECO:0007669"/>
    <property type="project" value="UniProtKB-SubCell"/>
</dbReference>
<feature type="domain" description="Amino acid permease/ SLC12A" evidence="7">
    <location>
        <begin position="70"/>
        <end position="498"/>
    </location>
</feature>